<evidence type="ECO:0000313" key="2">
    <source>
        <dbReference type="Proteomes" id="UP000032142"/>
    </source>
</evidence>
<gene>
    <name evidence="1" type="ORF">F383_27964</name>
</gene>
<dbReference type="Proteomes" id="UP000032142">
    <property type="component" value="Unassembled WGS sequence"/>
</dbReference>
<proteinExistence type="predicted"/>
<protein>
    <submittedName>
        <fullName evidence="1">Uncharacterized protein</fullName>
    </submittedName>
</protein>
<keyword evidence="2" id="KW-1185">Reference proteome</keyword>
<organism evidence="1 2">
    <name type="scientific">Gossypium arboreum</name>
    <name type="common">Tree cotton</name>
    <name type="synonym">Gossypium nanking</name>
    <dbReference type="NCBI Taxonomy" id="29729"/>
    <lineage>
        <taxon>Eukaryota</taxon>
        <taxon>Viridiplantae</taxon>
        <taxon>Streptophyta</taxon>
        <taxon>Embryophyta</taxon>
        <taxon>Tracheophyta</taxon>
        <taxon>Spermatophyta</taxon>
        <taxon>Magnoliopsida</taxon>
        <taxon>eudicotyledons</taxon>
        <taxon>Gunneridae</taxon>
        <taxon>Pentapetalae</taxon>
        <taxon>rosids</taxon>
        <taxon>malvids</taxon>
        <taxon>Malvales</taxon>
        <taxon>Malvaceae</taxon>
        <taxon>Malvoideae</taxon>
        <taxon>Gossypium</taxon>
    </lineage>
</organism>
<accession>A0A0B0MU88</accession>
<dbReference type="EMBL" id="JRRC01399121">
    <property type="protein sequence ID" value="KHG03932.1"/>
    <property type="molecule type" value="Genomic_DNA"/>
</dbReference>
<dbReference type="AlphaFoldDB" id="A0A0B0MU88"/>
<comment type="caution">
    <text evidence="1">The sequence shown here is derived from an EMBL/GenBank/DDBJ whole genome shotgun (WGS) entry which is preliminary data.</text>
</comment>
<sequence length="78" mass="8832">MEQGHSYSVSSPLNSCFISILPSHFSHLKKALTQPDLSPDLPCFLRLWPVAILPQKTQPRGRVCKCWDFDSYLVDATI</sequence>
<name>A0A0B0MU88_GOSAR</name>
<evidence type="ECO:0000313" key="1">
    <source>
        <dbReference type="EMBL" id="KHG03932.1"/>
    </source>
</evidence>
<reference evidence="2" key="1">
    <citation type="submission" date="2014-09" db="EMBL/GenBank/DDBJ databases">
        <authorList>
            <person name="Mudge J."/>
            <person name="Ramaraj T."/>
            <person name="Lindquist I.E."/>
            <person name="Bharti A.K."/>
            <person name="Sundararajan A."/>
            <person name="Cameron C.T."/>
            <person name="Woodward J.E."/>
            <person name="May G.D."/>
            <person name="Brubaker C."/>
            <person name="Broadhvest J."/>
            <person name="Wilkins T.A."/>
        </authorList>
    </citation>
    <scope>NUCLEOTIDE SEQUENCE</scope>
    <source>
        <strain evidence="2">cv. AKA8401</strain>
    </source>
</reference>